<evidence type="ECO:0000313" key="6">
    <source>
        <dbReference type="Proteomes" id="UP000015347"/>
    </source>
</evidence>
<feature type="domain" description="UDP-N-acetylenolpyruvoylglucosamine reductase C-terminal" evidence="4">
    <location>
        <begin position="8"/>
        <end position="72"/>
    </location>
</feature>
<reference evidence="6" key="1">
    <citation type="journal article" date="2014" name="Stand. Genomic Sci.">
        <title>Genome sequence of the exopolysaccharide-producing Salipiger mucosus type strain (DSM 16094(T)), a moderately halophilic member of the Roseobacter clade.</title>
        <authorList>
            <person name="Riedel T."/>
            <person name="Spring S."/>
            <person name="Fiebig A."/>
            <person name="Petersen J."/>
            <person name="Kyrpides N.C."/>
            <person name="Goker M."/>
            <person name="Klenk H.P."/>
        </authorList>
    </citation>
    <scope>NUCLEOTIDE SEQUENCE [LARGE SCALE GENOMIC DNA]</scope>
    <source>
        <strain evidence="6">DSM 16094</strain>
    </source>
</reference>
<proteinExistence type="predicted"/>
<evidence type="ECO:0000313" key="5">
    <source>
        <dbReference type="EMBL" id="EPX75875.1"/>
    </source>
</evidence>
<keyword evidence="5" id="KW-0560">Oxidoreductase</keyword>
<dbReference type="Pfam" id="PF02873">
    <property type="entry name" value="MurB_C"/>
    <property type="match status" value="1"/>
</dbReference>
<gene>
    <name evidence="5" type="ORF">Salmuc_03162</name>
</gene>
<sequence length="86" mass="9096">MPGGVKLSAGRLLDLCGFRGRRVGGAGFSEAHALILVNLGEATFEEVGQLASLARRAVRERFGIDLVQEPVRIGGGRAPDREARPA</sequence>
<protein>
    <recommendedName>
        <fullName evidence="2">UDP-N-acetylenolpyruvoylglucosamine reductase</fullName>
    </recommendedName>
    <alternativeName>
        <fullName evidence="3">UDP-N-acetylmuramate dehydrogenase</fullName>
    </alternativeName>
</protein>
<dbReference type="InterPro" id="IPR003170">
    <property type="entry name" value="MurB"/>
</dbReference>
<dbReference type="InterPro" id="IPR011601">
    <property type="entry name" value="MurB_C"/>
</dbReference>
<dbReference type="PANTHER" id="PTHR21071:SF4">
    <property type="entry name" value="UDP-N-ACETYLENOLPYRUVOYLGLUCOSAMINE REDUCTASE"/>
    <property type="match status" value="1"/>
</dbReference>
<dbReference type="STRING" id="1123237.Salmuc_03162"/>
<dbReference type="Gene3D" id="3.90.78.10">
    <property type="entry name" value="UDP-N-acetylenolpyruvoylglucosamine reductase, C-terminal domain"/>
    <property type="match status" value="1"/>
</dbReference>
<comment type="caution">
    <text evidence="5">The sequence shown here is derived from an EMBL/GenBank/DDBJ whole genome shotgun (WGS) entry which is preliminary data.</text>
</comment>
<evidence type="ECO:0000256" key="1">
    <source>
        <dbReference type="ARBA" id="ARBA00001974"/>
    </source>
</evidence>
<organism evidence="5 6">
    <name type="scientific">Salipiger mucosus DSM 16094</name>
    <dbReference type="NCBI Taxonomy" id="1123237"/>
    <lineage>
        <taxon>Bacteria</taxon>
        <taxon>Pseudomonadati</taxon>
        <taxon>Pseudomonadota</taxon>
        <taxon>Alphaproteobacteria</taxon>
        <taxon>Rhodobacterales</taxon>
        <taxon>Roseobacteraceae</taxon>
        <taxon>Salipiger</taxon>
    </lineage>
</organism>
<dbReference type="Proteomes" id="UP000015347">
    <property type="component" value="Unassembled WGS sequence"/>
</dbReference>
<comment type="cofactor">
    <cofactor evidence="1">
        <name>FAD</name>
        <dbReference type="ChEBI" id="CHEBI:57692"/>
    </cofactor>
</comment>
<dbReference type="PANTHER" id="PTHR21071">
    <property type="entry name" value="UDP-N-ACETYLENOLPYRUVOYLGLUCOSAMINE REDUCTASE"/>
    <property type="match status" value="1"/>
</dbReference>
<dbReference type="HOGENOM" id="CLU_2496093_0_0_5"/>
<dbReference type="AlphaFoldDB" id="S9RCM0"/>
<evidence type="ECO:0000259" key="4">
    <source>
        <dbReference type="Pfam" id="PF02873"/>
    </source>
</evidence>
<dbReference type="EMBL" id="APVH01000066">
    <property type="protein sequence ID" value="EPX75875.1"/>
    <property type="molecule type" value="Genomic_DNA"/>
</dbReference>
<dbReference type="GO" id="GO:0005829">
    <property type="term" value="C:cytosol"/>
    <property type="evidence" value="ECO:0007669"/>
    <property type="project" value="TreeGrafter"/>
</dbReference>
<dbReference type="InterPro" id="IPR036635">
    <property type="entry name" value="MurB_C_sf"/>
</dbReference>
<evidence type="ECO:0000256" key="2">
    <source>
        <dbReference type="ARBA" id="ARBA00015188"/>
    </source>
</evidence>
<dbReference type="eggNOG" id="COG0812">
    <property type="taxonomic scope" value="Bacteria"/>
</dbReference>
<dbReference type="GO" id="GO:0008762">
    <property type="term" value="F:UDP-N-acetylmuramate dehydrogenase activity"/>
    <property type="evidence" value="ECO:0007669"/>
    <property type="project" value="InterPro"/>
</dbReference>
<evidence type="ECO:0000256" key="3">
    <source>
        <dbReference type="ARBA" id="ARBA00031026"/>
    </source>
</evidence>
<dbReference type="GO" id="GO:0050660">
    <property type="term" value="F:flavin adenine dinucleotide binding"/>
    <property type="evidence" value="ECO:0007669"/>
    <property type="project" value="TreeGrafter"/>
</dbReference>
<keyword evidence="6" id="KW-1185">Reference proteome</keyword>
<name>S9RCM0_9RHOB</name>
<accession>S9RCM0</accession>
<dbReference type="SUPFAM" id="SSF56194">
    <property type="entry name" value="Uridine diphospho-N-Acetylenolpyruvylglucosamine reductase, MurB, C-terminal domain"/>
    <property type="match status" value="1"/>
</dbReference>
<dbReference type="GO" id="GO:0071555">
    <property type="term" value="P:cell wall organization"/>
    <property type="evidence" value="ECO:0007669"/>
    <property type="project" value="TreeGrafter"/>
</dbReference>